<evidence type="ECO:0000259" key="7">
    <source>
        <dbReference type="PROSITE" id="PS50850"/>
    </source>
</evidence>
<feature type="transmembrane region" description="Helical" evidence="6">
    <location>
        <begin position="243"/>
        <end position="262"/>
    </location>
</feature>
<reference evidence="8 9" key="1">
    <citation type="submission" date="2021-03" db="EMBL/GenBank/DDBJ databases">
        <title>Actinomadura violae sp. nov., isolated from lichen in Thailand.</title>
        <authorList>
            <person name="Kanchanasin P."/>
            <person name="Saeng-In P."/>
            <person name="Phongsopitanun W."/>
            <person name="Yuki M."/>
            <person name="Kudo T."/>
            <person name="Ohkuma M."/>
            <person name="Tanasupawat S."/>
        </authorList>
    </citation>
    <scope>NUCLEOTIDE SEQUENCE [LARGE SCALE GENOMIC DNA]</scope>
    <source>
        <strain evidence="8 9">LCR2-06</strain>
    </source>
</reference>
<proteinExistence type="predicted"/>
<keyword evidence="5 6" id="KW-0472">Membrane</keyword>
<evidence type="ECO:0000313" key="9">
    <source>
        <dbReference type="Proteomes" id="UP000680206"/>
    </source>
</evidence>
<accession>A0ABS3RIM7</accession>
<dbReference type="PROSITE" id="PS50850">
    <property type="entry name" value="MFS"/>
    <property type="match status" value="1"/>
</dbReference>
<organism evidence="8 9">
    <name type="scientific">Actinomadura violacea</name>
    <dbReference type="NCBI Taxonomy" id="2819934"/>
    <lineage>
        <taxon>Bacteria</taxon>
        <taxon>Bacillati</taxon>
        <taxon>Actinomycetota</taxon>
        <taxon>Actinomycetes</taxon>
        <taxon>Streptosporangiales</taxon>
        <taxon>Thermomonosporaceae</taxon>
        <taxon>Actinomadura</taxon>
    </lineage>
</organism>
<dbReference type="Pfam" id="PF07690">
    <property type="entry name" value="MFS_1"/>
    <property type="match status" value="1"/>
</dbReference>
<feature type="domain" description="Major facilitator superfamily (MFS) profile" evidence="7">
    <location>
        <begin position="23"/>
        <end position="457"/>
    </location>
</feature>
<dbReference type="SUPFAM" id="SSF103473">
    <property type="entry name" value="MFS general substrate transporter"/>
    <property type="match status" value="1"/>
</dbReference>
<feature type="transmembrane region" description="Helical" evidence="6">
    <location>
        <begin position="220"/>
        <end position="237"/>
    </location>
</feature>
<sequence length="464" mass="48139">MGSAQVTAPRTRREPVPGFGARFVAAVSLGSVLNPINSSIIAVALVAIGHAFGAGTDRTTWLVSALYLATAVGQPTMGRLADRLGARRVYLAGTVLVGAGGPLGFLGWSLPALVAARVVIGLGTSAAYPAAMAMVRRRAQRLGTDAPGGVLSALAIAGQVSMAVGPPLGGLLIATGGWRTTFLVNVPLAVAGAAAALAWLPKDEPRDAGVSLRRALDPCGVLLFTAALTALLVFLMRLADPRWWLLVVAVALLGALTAWELRVDAPFIDLRMLAHNRTLTSTYVRYGVTMLVTYCFVYGWTMWLEQGTGRSASESGLLMLPSFAVATAVSAFAARRRVWPALVAGTAALTVGCGTLLLLDHVTPLWALSAVSVVFGVQNGLNIVTNQAAMYAQAPAEQTGAAAGLLRTFMYLGAIASASLIGFAYGARATDAGLHRLAAILTVASLILLVTTVFDRTLRAVGPR</sequence>
<dbReference type="PANTHER" id="PTHR23501">
    <property type="entry name" value="MAJOR FACILITATOR SUPERFAMILY"/>
    <property type="match status" value="1"/>
</dbReference>
<evidence type="ECO:0000256" key="3">
    <source>
        <dbReference type="ARBA" id="ARBA00022692"/>
    </source>
</evidence>
<dbReference type="Gene3D" id="1.20.1250.20">
    <property type="entry name" value="MFS general substrate transporter like domains"/>
    <property type="match status" value="1"/>
</dbReference>
<dbReference type="Proteomes" id="UP000680206">
    <property type="component" value="Unassembled WGS sequence"/>
</dbReference>
<keyword evidence="3 6" id="KW-0812">Transmembrane</keyword>
<comment type="subcellular location">
    <subcellularLocation>
        <location evidence="1">Cell inner membrane</location>
        <topology evidence="1">Multi-pass membrane protein</topology>
    </subcellularLocation>
</comment>
<feature type="transmembrane region" description="Helical" evidence="6">
    <location>
        <begin position="283"/>
        <end position="303"/>
    </location>
</feature>
<evidence type="ECO:0000256" key="2">
    <source>
        <dbReference type="ARBA" id="ARBA00022448"/>
    </source>
</evidence>
<evidence type="ECO:0000256" key="1">
    <source>
        <dbReference type="ARBA" id="ARBA00004429"/>
    </source>
</evidence>
<protein>
    <submittedName>
        <fullName evidence="8">MFS transporter</fullName>
    </submittedName>
</protein>
<feature type="transmembrane region" description="Helical" evidence="6">
    <location>
        <begin position="433"/>
        <end position="454"/>
    </location>
</feature>
<keyword evidence="2" id="KW-0813">Transport</keyword>
<dbReference type="EMBL" id="JAGEPF010000002">
    <property type="protein sequence ID" value="MBO2456589.1"/>
    <property type="molecule type" value="Genomic_DNA"/>
</dbReference>
<evidence type="ECO:0000313" key="8">
    <source>
        <dbReference type="EMBL" id="MBO2456589.1"/>
    </source>
</evidence>
<feature type="transmembrane region" description="Helical" evidence="6">
    <location>
        <begin position="142"/>
        <end position="162"/>
    </location>
</feature>
<dbReference type="Gene3D" id="1.20.1720.10">
    <property type="entry name" value="Multidrug resistance protein D"/>
    <property type="match status" value="1"/>
</dbReference>
<feature type="transmembrane region" description="Helical" evidence="6">
    <location>
        <begin position="315"/>
        <end position="334"/>
    </location>
</feature>
<keyword evidence="4 6" id="KW-1133">Transmembrane helix</keyword>
<evidence type="ECO:0000256" key="4">
    <source>
        <dbReference type="ARBA" id="ARBA00022989"/>
    </source>
</evidence>
<dbReference type="InterPro" id="IPR011701">
    <property type="entry name" value="MFS"/>
</dbReference>
<feature type="transmembrane region" description="Helical" evidence="6">
    <location>
        <begin position="341"/>
        <end position="359"/>
    </location>
</feature>
<name>A0ABS3RIM7_9ACTN</name>
<dbReference type="PANTHER" id="PTHR23501:SF191">
    <property type="entry name" value="VACUOLAR BASIC AMINO ACID TRANSPORTER 4"/>
    <property type="match status" value="1"/>
</dbReference>
<keyword evidence="9" id="KW-1185">Reference proteome</keyword>
<feature type="transmembrane region" description="Helical" evidence="6">
    <location>
        <begin position="114"/>
        <end position="135"/>
    </location>
</feature>
<feature type="transmembrane region" description="Helical" evidence="6">
    <location>
        <begin position="182"/>
        <end position="200"/>
    </location>
</feature>
<gene>
    <name evidence="8" type="ORF">J4709_03160</name>
</gene>
<feature type="transmembrane region" description="Helical" evidence="6">
    <location>
        <begin position="405"/>
        <end position="427"/>
    </location>
</feature>
<dbReference type="InterPro" id="IPR020846">
    <property type="entry name" value="MFS_dom"/>
</dbReference>
<feature type="transmembrane region" description="Helical" evidence="6">
    <location>
        <begin position="89"/>
        <end position="108"/>
    </location>
</feature>
<dbReference type="RefSeq" id="WP_208236650.1">
    <property type="nucleotide sequence ID" value="NZ_JAGEPF010000002.1"/>
</dbReference>
<evidence type="ECO:0000256" key="5">
    <source>
        <dbReference type="ARBA" id="ARBA00023136"/>
    </source>
</evidence>
<evidence type="ECO:0000256" key="6">
    <source>
        <dbReference type="SAM" id="Phobius"/>
    </source>
</evidence>
<feature type="transmembrane region" description="Helical" evidence="6">
    <location>
        <begin position="365"/>
        <end position="384"/>
    </location>
</feature>
<dbReference type="InterPro" id="IPR036259">
    <property type="entry name" value="MFS_trans_sf"/>
</dbReference>
<comment type="caution">
    <text evidence="8">The sequence shown here is derived from an EMBL/GenBank/DDBJ whole genome shotgun (WGS) entry which is preliminary data.</text>
</comment>